<comment type="caution">
    <text evidence="1">The sequence shown here is derived from an EMBL/GenBank/DDBJ whole genome shotgun (WGS) entry which is preliminary data.</text>
</comment>
<dbReference type="EMBL" id="JAHDYR010000022">
    <property type="protein sequence ID" value="KAG9393636.1"/>
    <property type="molecule type" value="Genomic_DNA"/>
</dbReference>
<evidence type="ECO:0000313" key="1">
    <source>
        <dbReference type="EMBL" id="KAG9393636.1"/>
    </source>
</evidence>
<dbReference type="Proteomes" id="UP000717585">
    <property type="component" value="Unassembled WGS sequence"/>
</dbReference>
<dbReference type="AlphaFoldDB" id="A0A8J6BXM5"/>
<protein>
    <submittedName>
        <fullName evidence="1">Uncharacterized protein</fullName>
    </submittedName>
</protein>
<keyword evidence="2" id="KW-1185">Reference proteome</keyword>
<organism evidence="1 2">
    <name type="scientific">Carpediemonas membranifera</name>
    <dbReference type="NCBI Taxonomy" id="201153"/>
    <lineage>
        <taxon>Eukaryota</taxon>
        <taxon>Metamonada</taxon>
        <taxon>Carpediemonas-like organisms</taxon>
        <taxon>Carpediemonas</taxon>
    </lineage>
</organism>
<evidence type="ECO:0000313" key="2">
    <source>
        <dbReference type="Proteomes" id="UP000717585"/>
    </source>
</evidence>
<reference evidence="1" key="1">
    <citation type="submission" date="2021-05" db="EMBL/GenBank/DDBJ databases">
        <title>A free-living protist that lacks canonical eukaryotic 1 DNA replication and segregation systems.</title>
        <authorList>
            <person name="Salas-Leiva D.E."/>
            <person name="Tromer E.C."/>
            <person name="Curtis B.A."/>
            <person name="Jerlstrom-Hultqvist J."/>
            <person name="Kolisko M."/>
            <person name="Yi Z."/>
            <person name="Salas-Leiva J.S."/>
            <person name="Gallot-Lavallee L."/>
            <person name="Kops G.J.P.L."/>
            <person name="Archibald J.M."/>
            <person name="Simpson A.G.B."/>
            <person name="Roger A.J."/>
        </authorList>
    </citation>
    <scope>NUCLEOTIDE SEQUENCE</scope>
    <source>
        <strain evidence="1">BICM</strain>
    </source>
</reference>
<proteinExistence type="predicted"/>
<accession>A0A8J6BXM5</accession>
<gene>
    <name evidence="1" type="ORF">J8273_4936</name>
</gene>
<name>A0A8J6BXM5_9EUKA</name>
<sequence>MVEPIYDNPRPSTAPINVETSEFITQYQYAERDQEKNIQSRRGVICEQFELLDTCQINEHQFIDRLRKAGVRVTSTAEELIYRTAPNSSLTIYALMKALAVPDNFMESQLPTTPVVAPKSSDRDKKASILEALHSLDNGTIDVFSFTNMLAELELPLNPDLNATLHEMKRTSVLPFRQAVVAIERLFQTAPDSVAQVRSPLSMSARVINVGNEGEADVWRKAKGYDGPPHPAEVTHSLW</sequence>